<evidence type="ECO:0000313" key="4">
    <source>
        <dbReference type="Proteomes" id="UP001497480"/>
    </source>
</evidence>
<evidence type="ECO:0000313" key="3">
    <source>
        <dbReference type="EMBL" id="CAL0303899.1"/>
    </source>
</evidence>
<dbReference type="EMBL" id="CAXHTB010000003">
    <property type="protein sequence ID" value="CAL0303899.1"/>
    <property type="molecule type" value="Genomic_DNA"/>
</dbReference>
<feature type="domain" description="GPI-anchored protein LLG1-like" evidence="2">
    <location>
        <begin position="53"/>
        <end position="129"/>
    </location>
</feature>
<dbReference type="InterPro" id="IPR058888">
    <property type="entry name" value="LLG1-like"/>
</dbReference>
<gene>
    <name evidence="3" type="ORF">LLUT_LOCUS4959</name>
</gene>
<accession>A0AAV1W4D4</accession>
<evidence type="ECO:0000259" key="2">
    <source>
        <dbReference type="Pfam" id="PF26578"/>
    </source>
</evidence>
<reference evidence="3 4" key="1">
    <citation type="submission" date="2024-03" db="EMBL/GenBank/DDBJ databases">
        <authorList>
            <person name="Martinez-Hernandez J."/>
        </authorList>
    </citation>
    <scope>NUCLEOTIDE SEQUENCE [LARGE SCALE GENOMIC DNA]</scope>
</reference>
<dbReference type="Proteomes" id="UP001497480">
    <property type="component" value="Unassembled WGS sequence"/>
</dbReference>
<proteinExistence type="predicted"/>
<dbReference type="PANTHER" id="PTHR31533">
    <property type="entry name" value="GPI-ANCHORED PROTEIN LLG1-RELATED-RELATED"/>
    <property type="match status" value="1"/>
</dbReference>
<evidence type="ECO:0000256" key="1">
    <source>
        <dbReference type="SAM" id="SignalP"/>
    </source>
</evidence>
<dbReference type="InterPro" id="IPR039307">
    <property type="entry name" value="LORELEI-like"/>
</dbReference>
<dbReference type="PANTHER" id="PTHR31533:SF35">
    <property type="entry name" value="GPI-ANCHORED PROTEIN LLG2-RELATED"/>
    <property type="match status" value="1"/>
</dbReference>
<organism evidence="3 4">
    <name type="scientific">Lupinus luteus</name>
    <name type="common">European yellow lupine</name>
    <dbReference type="NCBI Taxonomy" id="3873"/>
    <lineage>
        <taxon>Eukaryota</taxon>
        <taxon>Viridiplantae</taxon>
        <taxon>Streptophyta</taxon>
        <taxon>Embryophyta</taxon>
        <taxon>Tracheophyta</taxon>
        <taxon>Spermatophyta</taxon>
        <taxon>Magnoliopsida</taxon>
        <taxon>eudicotyledons</taxon>
        <taxon>Gunneridae</taxon>
        <taxon>Pentapetalae</taxon>
        <taxon>rosids</taxon>
        <taxon>fabids</taxon>
        <taxon>Fabales</taxon>
        <taxon>Fabaceae</taxon>
        <taxon>Papilionoideae</taxon>
        <taxon>50 kb inversion clade</taxon>
        <taxon>genistoids sensu lato</taxon>
        <taxon>core genistoids</taxon>
        <taxon>Genisteae</taxon>
        <taxon>Lupinus</taxon>
    </lineage>
</organism>
<dbReference type="Pfam" id="PF26578">
    <property type="entry name" value="LLG1"/>
    <property type="match status" value="1"/>
</dbReference>
<keyword evidence="1" id="KW-0732">Signal</keyword>
<dbReference type="AlphaFoldDB" id="A0AAV1W4D4"/>
<sequence length="134" mass="14806">MGPKALFSSILSLCFLVTLASASTFLSDNIFNQAEVLGSRVRVNDAALKACPVDFKKLNYTNLTAQCKGPEFSPEDCCKAFKQFACPYANYINDLTTDCLNNMAYYINLNVHYPVGLFYNKCIQGSKGLECGKQ</sequence>
<protein>
    <recommendedName>
        <fullName evidence="2">GPI-anchored protein LLG1-like domain-containing protein</fullName>
    </recommendedName>
</protein>
<name>A0AAV1W4D4_LUPLU</name>
<keyword evidence="4" id="KW-1185">Reference proteome</keyword>
<feature type="chain" id="PRO_5043337374" description="GPI-anchored protein LLG1-like domain-containing protein" evidence="1">
    <location>
        <begin position="23"/>
        <end position="134"/>
    </location>
</feature>
<feature type="signal peptide" evidence="1">
    <location>
        <begin position="1"/>
        <end position="22"/>
    </location>
</feature>
<comment type="caution">
    <text evidence="3">The sequence shown here is derived from an EMBL/GenBank/DDBJ whole genome shotgun (WGS) entry which is preliminary data.</text>
</comment>